<evidence type="ECO:0000313" key="1">
    <source>
        <dbReference type="EMBL" id="KAG8380653.1"/>
    </source>
</evidence>
<dbReference type="EMBL" id="WHWC01000006">
    <property type="protein sequence ID" value="KAG8380653.1"/>
    <property type="molecule type" value="Genomic_DNA"/>
</dbReference>
<gene>
    <name evidence="1" type="ORF">BUALT_Bualt06G0038300</name>
</gene>
<proteinExistence type="predicted"/>
<evidence type="ECO:0000313" key="2">
    <source>
        <dbReference type="Proteomes" id="UP000826271"/>
    </source>
</evidence>
<organism evidence="1 2">
    <name type="scientific">Buddleja alternifolia</name>
    <dbReference type="NCBI Taxonomy" id="168488"/>
    <lineage>
        <taxon>Eukaryota</taxon>
        <taxon>Viridiplantae</taxon>
        <taxon>Streptophyta</taxon>
        <taxon>Embryophyta</taxon>
        <taxon>Tracheophyta</taxon>
        <taxon>Spermatophyta</taxon>
        <taxon>Magnoliopsida</taxon>
        <taxon>eudicotyledons</taxon>
        <taxon>Gunneridae</taxon>
        <taxon>Pentapetalae</taxon>
        <taxon>asterids</taxon>
        <taxon>lamiids</taxon>
        <taxon>Lamiales</taxon>
        <taxon>Scrophulariaceae</taxon>
        <taxon>Buddlejeae</taxon>
        <taxon>Buddleja</taxon>
    </lineage>
</organism>
<dbReference type="AlphaFoldDB" id="A0AAV6XE04"/>
<protein>
    <submittedName>
        <fullName evidence="1">Uncharacterized protein</fullName>
    </submittedName>
</protein>
<comment type="caution">
    <text evidence="1">The sequence shown here is derived from an EMBL/GenBank/DDBJ whole genome shotgun (WGS) entry which is preliminary data.</text>
</comment>
<sequence>MFQVIQHMYQWIINRMTAIKHVNDDYLPRELEIPRFTRFVDILPSEESDTLVDIIAIVIDKVEQRPVNTKYGVSTVQEFSSSMKRISLAARGFASIVVNPPYP</sequence>
<accession>A0AAV6XE04</accession>
<dbReference type="Proteomes" id="UP000826271">
    <property type="component" value="Unassembled WGS sequence"/>
</dbReference>
<reference evidence="1" key="1">
    <citation type="submission" date="2019-10" db="EMBL/GenBank/DDBJ databases">
        <authorList>
            <person name="Zhang R."/>
            <person name="Pan Y."/>
            <person name="Wang J."/>
            <person name="Ma R."/>
            <person name="Yu S."/>
        </authorList>
    </citation>
    <scope>NUCLEOTIDE SEQUENCE</scope>
    <source>
        <strain evidence="1">LA-IB0</strain>
        <tissue evidence="1">Leaf</tissue>
    </source>
</reference>
<keyword evidence="2" id="KW-1185">Reference proteome</keyword>
<name>A0AAV6XE04_9LAMI</name>